<keyword evidence="2" id="KW-0802">TPR repeat</keyword>
<sequence>MPSSGLGAAGTGGCERGPGHHRGNDQAHGQAGDCNPGDRENSLYASVELSLRRLPPEMRELVQGLAVFHGGGNGFNMSAALGIEPKELAKPAAWLIKVGLAELREHGYIRLDPALSDFLRLGQSTERLAELEAAWAEAMSQLVSFLYEQMFKDCNLAATLTLLELPNLMALLDWLEQQINADPAKAEEISTVAQLTEKLLSDLNQPQALARAVELREKAANLISDWGRVCFEDEYSMIERLLDQGNMQIAFEYARSLLKKAQSAGPQAYENADYHLAMAHFLLGRVLNNVEQAAPALDFLIESQQLFEALGKLGKQMASTALVEQADCLSKLGRLDAAAEKYEEAIRRDEQQEDFRGVAIGKGQLATLRYDQQRYDHALAGYQEVLTIFERLGEPASISTIWHQIGMVHQKTGHSTKRLRPPIAVHWK</sequence>
<dbReference type="PANTHER" id="PTHR45641:SF19">
    <property type="entry name" value="NEPHROCYSTIN-3"/>
    <property type="match status" value="1"/>
</dbReference>
<keyword evidence="1" id="KW-0677">Repeat</keyword>
<name>A0A3S3QLU4_9BACT</name>
<proteinExistence type="predicted"/>
<dbReference type="SUPFAM" id="SSF48452">
    <property type="entry name" value="TPR-like"/>
    <property type="match status" value="1"/>
</dbReference>
<dbReference type="Proteomes" id="UP000287853">
    <property type="component" value="Unassembled WGS sequence"/>
</dbReference>
<dbReference type="InterPro" id="IPR019734">
    <property type="entry name" value="TPR_rpt"/>
</dbReference>
<keyword evidence="5" id="KW-1185">Reference proteome</keyword>
<feature type="region of interest" description="Disordered" evidence="3">
    <location>
        <begin position="1"/>
        <end position="39"/>
    </location>
</feature>
<dbReference type="EMBL" id="MTKO01000009">
    <property type="protein sequence ID" value="RWX48036.1"/>
    <property type="molecule type" value="Genomic_DNA"/>
</dbReference>
<gene>
    <name evidence="4" type="ORF">H206_05390</name>
</gene>
<dbReference type="PANTHER" id="PTHR45641">
    <property type="entry name" value="TETRATRICOPEPTIDE REPEAT PROTEIN (AFU_ORTHOLOGUE AFUA_6G03870)"/>
    <property type="match status" value="1"/>
</dbReference>
<reference evidence="4 5" key="1">
    <citation type="submission" date="2017-01" db="EMBL/GenBank/DDBJ databases">
        <title>The cable genome- insights into the physiology and evolution of filamentous bacteria capable of sulfide oxidation via long distance electron transfer.</title>
        <authorList>
            <person name="Schreiber L."/>
            <person name="Bjerg J.T."/>
            <person name="Boggild A."/>
            <person name="Van De Vossenberg J."/>
            <person name="Meysman F."/>
            <person name="Nielsen L.P."/>
            <person name="Schramm A."/>
            <person name="Kjeldsen K.U."/>
        </authorList>
    </citation>
    <scope>NUCLEOTIDE SEQUENCE [LARGE SCALE GENOMIC DNA]</scope>
    <source>
        <strain evidence="4">MCF</strain>
    </source>
</reference>
<protein>
    <submittedName>
        <fullName evidence="4">Uncharacterized protein</fullName>
    </submittedName>
</protein>
<organism evidence="4 5">
    <name type="scientific">Candidatus Electrothrix aarhusensis</name>
    <dbReference type="NCBI Taxonomy" id="1859131"/>
    <lineage>
        <taxon>Bacteria</taxon>
        <taxon>Pseudomonadati</taxon>
        <taxon>Thermodesulfobacteriota</taxon>
        <taxon>Desulfobulbia</taxon>
        <taxon>Desulfobulbales</taxon>
        <taxon>Desulfobulbaceae</taxon>
        <taxon>Candidatus Electrothrix</taxon>
    </lineage>
</organism>
<evidence type="ECO:0000256" key="1">
    <source>
        <dbReference type="ARBA" id="ARBA00022737"/>
    </source>
</evidence>
<dbReference type="Gene3D" id="1.25.40.10">
    <property type="entry name" value="Tetratricopeptide repeat domain"/>
    <property type="match status" value="2"/>
</dbReference>
<dbReference type="InterPro" id="IPR011990">
    <property type="entry name" value="TPR-like_helical_dom_sf"/>
</dbReference>
<evidence type="ECO:0000313" key="4">
    <source>
        <dbReference type="EMBL" id="RWX48036.1"/>
    </source>
</evidence>
<accession>A0A3S3QLU4</accession>
<comment type="caution">
    <text evidence="4">The sequence shown here is derived from an EMBL/GenBank/DDBJ whole genome shotgun (WGS) entry which is preliminary data.</text>
</comment>
<dbReference type="SMART" id="SM00028">
    <property type="entry name" value="TPR"/>
    <property type="match status" value="3"/>
</dbReference>
<dbReference type="AlphaFoldDB" id="A0A3S3QLU4"/>
<evidence type="ECO:0000313" key="5">
    <source>
        <dbReference type="Proteomes" id="UP000287853"/>
    </source>
</evidence>
<evidence type="ECO:0000256" key="3">
    <source>
        <dbReference type="SAM" id="MobiDB-lite"/>
    </source>
</evidence>
<feature type="compositionally biased region" description="Gly residues" evidence="3">
    <location>
        <begin position="7"/>
        <end position="16"/>
    </location>
</feature>
<evidence type="ECO:0000256" key="2">
    <source>
        <dbReference type="ARBA" id="ARBA00022803"/>
    </source>
</evidence>